<evidence type="ECO:0000256" key="2">
    <source>
        <dbReference type="ARBA" id="ARBA00023125"/>
    </source>
</evidence>
<dbReference type="SUPFAM" id="SSF51215">
    <property type="entry name" value="Regulatory protein AraC"/>
    <property type="match status" value="1"/>
</dbReference>
<dbReference type="PANTHER" id="PTHR43280:SF28">
    <property type="entry name" value="HTH-TYPE TRANSCRIPTIONAL ACTIVATOR RHAS"/>
    <property type="match status" value="1"/>
</dbReference>
<keyword evidence="3" id="KW-0804">Transcription</keyword>
<dbReference type="PROSITE" id="PS01124">
    <property type="entry name" value="HTH_ARAC_FAMILY_2"/>
    <property type="match status" value="1"/>
</dbReference>
<dbReference type="Pfam" id="PF02311">
    <property type="entry name" value="AraC_binding"/>
    <property type="match status" value="1"/>
</dbReference>
<dbReference type="InterPro" id="IPR037923">
    <property type="entry name" value="HTH-like"/>
</dbReference>
<dbReference type="AlphaFoldDB" id="A0A317KV72"/>
<keyword evidence="6" id="KW-1185">Reference proteome</keyword>
<dbReference type="PANTHER" id="PTHR43280">
    <property type="entry name" value="ARAC-FAMILY TRANSCRIPTIONAL REGULATOR"/>
    <property type="match status" value="1"/>
</dbReference>
<evidence type="ECO:0000256" key="1">
    <source>
        <dbReference type="ARBA" id="ARBA00023015"/>
    </source>
</evidence>
<evidence type="ECO:0000256" key="3">
    <source>
        <dbReference type="ARBA" id="ARBA00023163"/>
    </source>
</evidence>
<dbReference type="PROSITE" id="PS00041">
    <property type="entry name" value="HTH_ARAC_FAMILY_1"/>
    <property type="match status" value="1"/>
</dbReference>
<dbReference type="InterPro" id="IPR018062">
    <property type="entry name" value="HTH_AraC-typ_CS"/>
</dbReference>
<dbReference type="InterPro" id="IPR020449">
    <property type="entry name" value="Tscrpt_reg_AraC-type_HTH"/>
</dbReference>
<dbReference type="InterPro" id="IPR003313">
    <property type="entry name" value="AraC-bd"/>
</dbReference>
<gene>
    <name evidence="5" type="ORF">DLJ74_17755</name>
</gene>
<name>A0A317KV72_9BACI</name>
<dbReference type="Pfam" id="PF12833">
    <property type="entry name" value="HTH_18"/>
    <property type="match status" value="1"/>
</dbReference>
<dbReference type="InterPro" id="IPR018060">
    <property type="entry name" value="HTH_AraC"/>
</dbReference>
<sequence length="295" mass="34340">MKEKFFHSTYGFRFKGEQLERVAGLLSLGKEVRTEHSYRWDGRERKEKGAIVFQYTLNGQGAITIGDKTTTLTKGHAFFVKLPSDHCYYLPKESDLWEFAYITLYGQEAQTYYEKIVAKHGPILTLPTDSTPIKHIFRLLEKAETTGISQGYEASGYAYSFLMECMSYFEHEKERKENLPIAVAKAITFMEKNYATDITLDHIVEVSGLSKYHFNRLFKRTMEEPPIQYLAKIRVHHAMELLQQKELSMEEIARKVGYTNGNYFSKVFKNIIGVTPSNYRNTQSYMPVDRLFIDY</sequence>
<dbReference type="Gene3D" id="1.10.10.60">
    <property type="entry name" value="Homeodomain-like"/>
    <property type="match status" value="2"/>
</dbReference>
<dbReference type="GO" id="GO:0003700">
    <property type="term" value="F:DNA-binding transcription factor activity"/>
    <property type="evidence" value="ECO:0007669"/>
    <property type="project" value="InterPro"/>
</dbReference>
<feature type="domain" description="HTH araC/xylS-type" evidence="4">
    <location>
        <begin position="184"/>
        <end position="282"/>
    </location>
</feature>
<dbReference type="RefSeq" id="WP_109985468.1">
    <property type="nucleotide sequence ID" value="NZ_JAJUIE010000085.1"/>
</dbReference>
<protein>
    <submittedName>
        <fullName evidence="5">AraC family transcriptional regulator</fullName>
    </submittedName>
</protein>
<dbReference type="EMBL" id="QGTD01000019">
    <property type="protein sequence ID" value="PWU67064.1"/>
    <property type="molecule type" value="Genomic_DNA"/>
</dbReference>
<evidence type="ECO:0000259" key="4">
    <source>
        <dbReference type="PROSITE" id="PS01124"/>
    </source>
</evidence>
<evidence type="ECO:0000313" key="6">
    <source>
        <dbReference type="Proteomes" id="UP000245624"/>
    </source>
</evidence>
<organism evidence="5 6">
    <name type="scientific">Gracilibacillus dipsosauri</name>
    <dbReference type="NCBI Taxonomy" id="178340"/>
    <lineage>
        <taxon>Bacteria</taxon>
        <taxon>Bacillati</taxon>
        <taxon>Bacillota</taxon>
        <taxon>Bacilli</taxon>
        <taxon>Bacillales</taxon>
        <taxon>Bacillaceae</taxon>
        <taxon>Gracilibacillus</taxon>
    </lineage>
</organism>
<accession>A0A317KV72</accession>
<dbReference type="PRINTS" id="PR00032">
    <property type="entry name" value="HTHARAC"/>
</dbReference>
<proteinExistence type="predicted"/>
<dbReference type="InterPro" id="IPR009057">
    <property type="entry name" value="Homeodomain-like_sf"/>
</dbReference>
<reference evidence="5 6" key="1">
    <citation type="submission" date="2018-05" db="EMBL/GenBank/DDBJ databases">
        <title>Genomic analysis of Gracilibacillus dipsosauri DD1 reveals novel features of a salt-tolerant amylase.</title>
        <authorList>
            <person name="Deutch C.E."/>
            <person name="Yang S."/>
        </authorList>
    </citation>
    <scope>NUCLEOTIDE SEQUENCE [LARGE SCALE GENOMIC DNA]</scope>
    <source>
        <strain evidence="5 6">DD1</strain>
    </source>
</reference>
<keyword evidence="1" id="KW-0805">Transcription regulation</keyword>
<dbReference type="OrthoDB" id="2237754at2"/>
<dbReference type="SMART" id="SM00342">
    <property type="entry name" value="HTH_ARAC"/>
    <property type="match status" value="1"/>
</dbReference>
<dbReference type="Proteomes" id="UP000245624">
    <property type="component" value="Unassembled WGS sequence"/>
</dbReference>
<keyword evidence="2" id="KW-0238">DNA-binding</keyword>
<evidence type="ECO:0000313" key="5">
    <source>
        <dbReference type="EMBL" id="PWU67064.1"/>
    </source>
</evidence>
<comment type="caution">
    <text evidence="5">The sequence shown here is derived from an EMBL/GenBank/DDBJ whole genome shotgun (WGS) entry which is preliminary data.</text>
</comment>
<dbReference type="GO" id="GO:0043565">
    <property type="term" value="F:sequence-specific DNA binding"/>
    <property type="evidence" value="ECO:0007669"/>
    <property type="project" value="InterPro"/>
</dbReference>
<dbReference type="SUPFAM" id="SSF46689">
    <property type="entry name" value="Homeodomain-like"/>
    <property type="match status" value="2"/>
</dbReference>